<sequence length="202" mass="22935">MTLELHEPTGATPLTPDELLGLKAKHITTRGELNELEGENIIEGLTWLDRRPKSFDILTDDAAREVHKRLFGQVWDWAGVYRLTEKNIGVPVWHISTEMRTCLDDARYWRENGTYDPLEATARFHHKLVWVHPFANGNGRWARILADAYLATIDPDLFLDWSGGGTLTADSDHRARYIAALRAADGFEFGPLVDLLKETAKK</sequence>
<dbReference type="PROSITE" id="PS51459">
    <property type="entry name" value="FIDO"/>
    <property type="match status" value="1"/>
</dbReference>
<dbReference type="InterPro" id="IPR013436">
    <property type="entry name" value="Mobile_mystery_prot_B"/>
</dbReference>
<feature type="domain" description="Fido" evidence="1">
    <location>
        <begin position="58"/>
        <end position="198"/>
    </location>
</feature>
<gene>
    <name evidence="2" type="primary">fic</name>
    <name evidence="2" type="ORF">GCM10016455_31640</name>
</gene>
<organism evidence="2 3">
    <name type="scientific">Aliiroseovarius zhejiangensis</name>
    <dbReference type="NCBI Taxonomy" id="1632025"/>
    <lineage>
        <taxon>Bacteria</taxon>
        <taxon>Pseudomonadati</taxon>
        <taxon>Pseudomonadota</taxon>
        <taxon>Alphaproteobacteria</taxon>
        <taxon>Rhodobacterales</taxon>
        <taxon>Paracoccaceae</taxon>
        <taxon>Aliiroseovarius</taxon>
    </lineage>
</organism>
<dbReference type="SUPFAM" id="SSF140931">
    <property type="entry name" value="Fic-like"/>
    <property type="match status" value="1"/>
</dbReference>
<evidence type="ECO:0000313" key="3">
    <source>
        <dbReference type="Proteomes" id="UP000609802"/>
    </source>
</evidence>
<dbReference type="EMBL" id="BNCH01000010">
    <property type="protein sequence ID" value="GHF08268.1"/>
    <property type="molecule type" value="Genomic_DNA"/>
</dbReference>
<dbReference type="Proteomes" id="UP000609802">
    <property type="component" value="Unassembled WGS sequence"/>
</dbReference>
<dbReference type="Gene3D" id="1.10.3290.10">
    <property type="entry name" value="Fido-like domain"/>
    <property type="match status" value="1"/>
</dbReference>
<protein>
    <submittedName>
        <fullName evidence="2">Cell filamentation protein</fullName>
    </submittedName>
</protein>
<dbReference type="NCBIfam" id="TIGR02613">
    <property type="entry name" value="mob_myst_B"/>
    <property type="match status" value="1"/>
</dbReference>
<dbReference type="Pfam" id="PF02661">
    <property type="entry name" value="Fic"/>
    <property type="match status" value="1"/>
</dbReference>
<name>A0ABQ3JAE9_9RHOB</name>
<keyword evidence="3" id="KW-1185">Reference proteome</keyword>
<reference evidence="3" key="1">
    <citation type="journal article" date="2019" name="Int. J. Syst. Evol. Microbiol.">
        <title>The Global Catalogue of Microorganisms (GCM) 10K type strain sequencing project: providing services to taxonomists for standard genome sequencing and annotation.</title>
        <authorList>
            <consortium name="The Broad Institute Genomics Platform"/>
            <consortium name="The Broad Institute Genome Sequencing Center for Infectious Disease"/>
            <person name="Wu L."/>
            <person name="Ma J."/>
        </authorList>
    </citation>
    <scope>NUCLEOTIDE SEQUENCE [LARGE SCALE GENOMIC DNA]</scope>
    <source>
        <strain evidence="3">KCTC 42443</strain>
    </source>
</reference>
<accession>A0ABQ3JAE9</accession>
<comment type="caution">
    <text evidence="2">The sequence shown here is derived from an EMBL/GenBank/DDBJ whole genome shotgun (WGS) entry which is preliminary data.</text>
</comment>
<dbReference type="PANTHER" id="PTHR13504:SF39">
    <property type="entry name" value="CELL FILAMENTATION PROTEIN"/>
    <property type="match status" value="1"/>
</dbReference>
<dbReference type="PANTHER" id="PTHR13504">
    <property type="entry name" value="FIDO DOMAIN-CONTAINING PROTEIN DDB_G0283145"/>
    <property type="match status" value="1"/>
</dbReference>
<dbReference type="InterPro" id="IPR003812">
    <property type="entry name" value="Fido"/>
</dbReference>
<evidence type="ECO:0000313" key="2">
    <source>
        <dbReference type="EMBL" id="GHF08268.1"/>
    </source>
</evidence>
<evidence type="ECO:0000259" key="1">
    <source>
        <dbReference type="PROSITE" id="PS51459"/>
    </source>
</evidence>
<dbReference type="RefSeq" id="WP_229836934.1">
    <property type="nucleotide sequence ID" value="NZ_BNCH01000010.1"/>
</dbReference>
<dbReference type="InterPro" id="IPR036597">
    <property type="entry name" value="Fido-like_dom_sf"/>
</dbReference>
<dbReference type="InterPro" id="IPR040198">
    <property type="entry name" value="Fido_containing"/>
</dbReference>
<proteinExistence type="predicted"/>